<dbReference type="InterPro" id="IPR000055">
    <property type="entry name" value="Restrct_endonuc_typeI_TRD"/>
</dbReference>
<gene>
    <name evidence="5" type="ORF">THS5294_01499</name>
</gene>
<dbReference type="Pfam" id="PF01420">
    <property type="entry name" value="Methylase_S"/>
    <property type="match status" value="1"/>
</dbReference>
<dbReference type="GO" id="GO:0003677">
    <property type="term" value="F:DNA binding"/>
    <property type="evidence" value="ECO:0007669"/>
    <property type="project" value="UniProtKB-KW"/>
</dbReference>
<evidence type="ECO:0000313" key="5">
    <source>
        <dbReference type="EMBL" id="CUH60210.1"/>
    </source>
</evidence>
<evidence type="ECO:0000256" key="3">
    <source>
        <dbReference type="ARBA" id="ARBA00023125"/>
    </source>
</evidence>
<organism evidence="5 6">
    <name type="scientific">Thalassobacter stenotrophicus</name>
    <dbReference type="NCBI Taxonomy" id="266809"/>
    <lineage>
        <taxon>Bacteria</taxon>
        <taxon>Pseudomonadati</taxon>
        <taxon>Pseudomonadota</taxon>
        <taxon>Alphaproteobacteria</taxon>
        <taxon>Rhodobacterales</taxon>
        <taxon>Roseobacteraceae</taxon>
        <taxon>Thalassobacter</taxon>
    </lineage>
</organism>
<dbReference type="SUPFAM" id="SSF116734">
    <property type="entry name" value="DNA methylase specificity domain"/>
    <property type="match status" value="2"/>
</dbReference>
<evidence type="ECO:0000256" key="1">
    <source>
        <dbReference type="ARBA" id="ARBA00010923"/>
    </source>
</evidence>
<sequence length="453" mass="50031">MSAEALFPLKQNWEVTTLGDVAVRGGGSIQTGPFGSQLHASDYVDQGIPSIMPQNITTDRISAEGIARITEQDANRLSKYRVRKGDIVYSRRGDVERRALVRQENDGWLCGTGCLKVSFGYGVVVPEYAAFYLSHPASKAWVVQHAVGATMPNLNTSILSALPFVLPPIEIQEDIAAALSTLEDKIELNRQMNETLEEMARALFRDWFVDFGPTRRQMEGATDPAVIMGQAFPPEKAATLAPLFPVELGDDGLPVGWEERPLSSVVEQQKQSVKPDQYLHEVFEHFSLPAFDKAKWPTLEKGSEIKSNKTSVPPNALLVSKLNPRIERVWVPQSAGQHRLICSTEFLCFKPSSDLGLATVEALFRSDKMREKMASMVTGTSNSHQRVPPKVLMQADVLLPEDCGAAFEAVALPLLQKRQANEQENQTLAALRDLLLPKLMSGEIRLKDAEALV</sequence>
<dbReference type="InterPro" id="IPR052021">
    <property type="entry name" value="Type-I_RS_S_subunit"/>
</dbReference>
<dbReference type="PANTHER" id="PTHR30408:SF13">
    <property type="entry name" value="TYPE I RESTRICTION ENZYME HINDI SPECIFICITY SUBUNIT"/>
    <property type="match status" value="1"/>
</dbReference>
<keyword evidence="2" id="KW-0680">Restriction system</keyword>
<comment type="similarity">
    <text evidence="1">Belongs to the type-I restriction system S methylase family.</text>
</comment>
<name>A0A0N7LTB2_9RHOB</name>
<evidence type="ECO:0000313" key="6">
    <source>
        <dbReference type="Proteomes" id="UP000051298"/>
    </source>
</evidence>
<dbReference type="AlphaFoldDB" id="A0A0N7LTB2"/>
<reference evidence="5 6" key="1">
    <citation type="submission" date="2015-09" db="EMBL/GenBank/DDBJ databases">
        <authorList>
            <consortium name="Swine Surveillance"/>
        </authorList>
    </citation>
    <scope>NUCLEOTIDE SEQUENCE [LARGE SCALE GENOMIC DNA]</scope>
    <source>
        <strain evidence="5 6">CECT 5294</strain>
    </source>
</reference>
<dbReference type="Proteomes" id="UP000051298">
    <property type="component" value="Unassembled WGS sequence"/>
</dbReference>
<dbReference type="RefSeq" id="WP_058123234.1">
    <property type="nucleotide sequence ID" value="NZ_CYRX01000025.1"/>
</dbReference>
<dbReference type="PANTHER" id="PTHR30408">
    <property type="entry name" value="TYPE-1 RESTRICTION ENZYME ECOKI SPECIFICITY PROTEIN"/>
    <property type="match status" value="1"/>
</dbReference>
<keyword evidence="3" id="KW-0238">DNA-binding</keyword>
<dbReference type="EMBL" id="CYRX01000025">
    <property type="protein sequence ID" value="CUH60210.1"/>
    <property type="molecule type" value="Genomic_DNA"/>
</dbReference>
<protein>
    <submittedName>
        <fullName evidence="5">EcoKI restriction-modification system protein HsdS</fullName>
    </submittedName>
</protein>
<accession>A0A0N7LTB2</accession>
<dbReference type="Gene3D" id="3.90.220.20">
    <property type="entry name" value="DNA methylase specificity domains"/>
    <property type="match status" value="2"/>
</dbReference>
<evidence type="ECO:0000259" key="4">
    <source>
        <dbReference type="Pfam" id="PF01420"/>
    </source>
</evidence>
<dbReference type="GO" id="GO:0009307">
    <property type="term" value="P:DNA restriction-modification system"/>
    <property type="evidence" value="ECO:0007669"/>
    <property type="project" value="UniProtKB-KW"/>
</dbReference>
<dbReference type="InterPro" id="IPR044946">
    <property type="entry name" value="Restrct_endonuc_typeI_TRD_sf"/>
</dbReference>
<proteinExistence type="inferred from homology"/>
<feature type="domain" description="Type I restriction modification DNA specificity" evidence="4">
    <location>
        <begin position="11"/>
        <end position="198"/>
    </location>
</feature>
<evidence type="ECO:0000256" key="2">
    <source>
        <dbReference type="ARBA" id="ARBA00022747"/>
    </source>
</evidence>